<dbReference type="InterPro" id="IPR037066">
    <property type="entry name" value="Plug_dom_sf"/>
</dbReference>
<evidence type="ECO:0000256" key="5">
    <source>
        <dbReference type="ARBA" id="ARBA00022729"/>
    </source>
</evidence>
<keyword evidence="4 10" id="KW-0812">Transmembrane</keyword>
<protein>
    <submittedName>
        <fullName evidence="15">TonB-dependent receptor plug domain-containing protein</fullName>
    </submittedName>
</protein>
<keyword evidence="9 10" id="KW-0998">Cell outer membrane</keyword>
<evidence type="ECO:0000256" key="7">
    <source>
        <dbReference type="ARBA" id="ARBA00023136"/>
    </source>
</evidence>
<dbReference type="EMBL" id="JBHSLL010000050">
    <property type="protein sequence ID" value="MFC5386934.1"/>
    <property type="molecule type" value="Genomic_DNA"/>
</dbReference>
<evidence type="ECO:0000256" key="10">
    <source>
        <dbReference type="PROSITE-ProRule" id="PRU01360"/>
    </source>
</evidence>
<dbReference type="Pfam" id="PF07715">
    <property type="entry name" value="Plug"/>
    <property type="match status" value="1"/>
</dbReference>
<sequence>MRKYFWTGSACALLLGSTAWAQDNIAQDDDVIELQTISVTANRTATEENKTGSTVEQITQAQIEAKSLPVVSDYLNLLPGVSIANNGGLGARSGLFIRGLGSGYVKTLYNGIDISDPSNTQVQTHYQHLLTGGINNIEVLKGSQSTLYGSNAIAGLVDISTMGEAESGLHHIVEAEGGSFGTVRGRYGFTAANEGSHFATNISGLYTDGISAAAGFPERDGYKNATVDLVAEHRINEAFSVFGSALYIDAKAQYDNEGADNLVNEEISKSLGGRAGFNLDLMDGRLKNTFSIQGFKVDREDTSEYGGYISIFRYIGQRQKFDYQGSFEVNDAVLLQYGLDHERQQAKVITSPPTNDKYDLTGVWGQAILSPLEDLVITAGLRHDEHSEFGGHTTYRGTASYTLSHTGTRLHSSFGTGFRAPSLYELYAPPFPPDPDWGFPGGPVGNVDLKPETSKSFDIGIGQSFWNDRLVADVTYFSIDVDNLIIYGNGYEQVPGTTRSRGVETSFTYAATDWLDIGGSYTYTDSKSENGERNSRIPRHAFVLSTLAKPAEKWTIGADLKFAADIMDGNSKLDDYLLLNARVAYQLTDSTEVYLRGENLLNEKYQTVKGYGTPGISAFAGIKAKF</sequence>
<keyword evidence="6 11" id="KW-0798">TonB box</keyword>
<dbReference type="Pfam" id="PF00593">
    <property type="entry name" value="TonB_dep_Rec_b-barrel"/>
    <property type="match status" value="1"/>
</dbReference>
<dbReference type="RefSeq" id="WP_378230386.1">
    <property type="nucleotide sequence ID" value="NZ_JBHSLL010000050.1"/>
</dbReference>
<dbReference type="InterPro" id="IPR000531">
    <property type="entry name" value="Beta-barrel_TonB"/>
</dbReference>
<comment type="subcellular location">
    <subcellularLocation>
        <location evidence="1 10">Cell outer membrane</location>
        <topology evidence="1 10">Multi-pass membrane protein</topology>
    </subcellularLocation>
</comment>
<evidence type="ECO:0000259" key="13">
    <source>
        <dbReference type="Pfam" id="PF00593"/>
    </source>
</evidence>
<keyword evidence="5 12" id="KW-0732">Signal</keyword>
<keyword evidence="3 10" id="KW-1134">Transmembrane beta strand</keyword>
<dbReference type="InterPro" id="IPR036942">
    <property type="entry name" value="Beta-barrel_TonB_sf"/>
</dbReference>
<dbReference type="InterPro" id="IPR039426">
    <property type="entry name" value="TonB-dep_rcpt-like"/>
</dbReference>
<proteinExistence type="inferred from homology"/>
<evidence type="ECO:0000256" key="2">
    <source>
        <dbReference type="ARBA" id="ARBA00022448"/>
    </source>
</evidence>
<dbReference type="Gene3D" id="2.170.130.10">
    <property type="entry name" value="TonB-dependent receptor, plug domain"/>
    <property type="match status" value="1"/>
</dbReference>
<evidence type="ECO:0000256" key="3">
    <source>
        <dbReference type="ARBA" id="ARBA00022452"/>
    </source>
</evidence>
<evidence type="ECO:0000256" key="4">
    <source>
        <dbReference type="ARBA" id="ARBA00022692"/>
    </source>
</evidence>
<dbReference type="PANTHER" id="PTHR30069:SF29">
    <property type="entry name" value="HEMOGLOBIN AND HEMOGLOBIN-HAPTOGLOBIN-BINDING PROTEIN 1-RELATED"/>
    <property type="match status" value="1"/>
</dbReference>
<feature type="domain" description="TonB-dependent receptor-like beta-barrel" evidence="13">
    <location>
        <begin position="181"/>
        <end position="600"/>
    </location>
</feature>
<evidence type="ECO:0000313" key="16">
    <source>
        <dbReference type="Proteomes" id="UP001596016"/>
    </source>
</evidence>
<comment type="similarity">
    <text evidence="10 11">Belongs to the TonB-dependent receptor family.</text>
</comment>
<name>A0ABW0GZ50_9HYPH</name>
<organism evidence="15 16">
    <name type="scientific">Aquamicrobium segne</name>
    <dbReference type="NCBI Taxonomy" id="469547"/>
    <lineage>
        <taxon>Bacteria</taxon>
        <taxon>Pseudomonadati</taxon>
        <taxon>Pseudomonadota</taxon>
        <taxon>Alphaproteobacteria</taxon>
        <taxon>Hyphomicrobiales</taxon>
        <taxon>Phyllobacteriaceae</taxon>
        <taxon>Aquamicrobium</taxon>
    </lineage>
</organism>
<dbReference type="CDD" id="cd01347">
    <property type="entry name" value="ligand_gated_channel"/>
    <property type="match status" value="1"/>
</dbReference>
<keyword evidence="8 15" id="KW-0675">Receptor</keyword>
<keyword evidence="16" id="KW-1185">Reference proteome</keyword>
<dbReference type="Proteomes" id="UP001596016">
    <property type="component" value="Unassembled WGS sequence"/>
</dbReference>
<evidence type="ECO:0000256" key="12">
    <source>
        <dbReference type="SAM" id="SignalP"/>
    </source>
</evidence>
<keyword evidence="7 10" id="KW-0472">Membrane</keyword>
<evidence type="ECO:0000256" key="9">
    <source>
        <dbReference type="ARBA" id="ARBA00023237"/>
    </source>
</evidence>
<dbReference type="SUPFAM" id="SSF56935">
    <property type="entry name" value="Porins"/>
    <property type="match status" value="1"/>
</dbReference>
<dbReference type="PANTHER" id="PTHR30069">
    <property type="entry name" value="TONB-DEPENDENT OUTER MEMBRANE RECEPTOR"/>
    <property type="match status" value="1"/>
</dbReference>
<feature type="domain" description="TonB-dependent receptor plug" evidence="14">
    <location>
        <begin position="49"/>
        <end position="155"/>
    </location>
</feature>
<evidence type="ECO:0000256" key="11">
    <source>
        <dbReference type="RuleBase" id="RU003357"/>
    </source>
</evidence>
<accession>A0ABW0GZ50</accession>
<evidence type="ECO:0000256" key="1">
    <source>
        <dbReference type="ARBA" id="ARBA00004571"/>
    </source>
</evidence>
<gene>
    <name evidence="15" type="ORF">ACFPLB_13285</name>
</gene>
<evidence type="ECO:0000313" key="15">
    <source>
        <dbReference type="EMBL" id="MFC5386934.1"/>
    </source>
</evidence>
<keyword evidence="2 10" id="KW-0813">Transport</keyword>
<reference evidence="16" key="1">
    <citation type="journal article" date="2019" name="Int. J. Syst. Evol. Microbiol.">
        <title>The Global Catalogue of Microorganisms (GCM) 10K type strain sequencing project: providing services to taxonomists for standard genome sequencing and annotation.</title>
        <authorList>
            <consortium name="The Broad Institute Genomics Platform"/>
            <consortium name="The Broad Institute Genome Sequencing Center for Infectious Disease"/>
            <person name="Wu L."/>
            <person name="Ma J."/>
        </authorList>
    </citation>
    <scope>NUCLEOTIDE SEQUENCE [LARGE SCALE GENOMIC DNA]</scope>
    <source>
        <strain evidence="16">CGMCC 4.1415</strain>
    </source>
</reference>
<feature type="signal peptide" evidence="12">
    <location>
        <begin position="1"/>
        <end position="21"/>
    </location>
</feature>
<feature type="chain" id="PRO_5046203001" evidence="12">
    <location>
        <begin position="22"/>
        <end position="626"/>
    </location>
</feature>
<comment type="caution">
    <text evidence="15">The sequence shown here is derived from an EMBL/GenBank/DDBJ whole genome shotgun (WGS) entry which is preliminary data.</text>
</comment>
<dbReference type="PROSITE" id="PS52016">
    <property type="entry name" value="TONB_DEPENDENT_REC_3"/>
    <property type="match status" value="1"/>
</dbReference>
<dbReference type="Gene3D" id="2.40.170.20">
    <property type="entry name" value="TonB-dependent receptor, beta-barrel domain"/>
    <property type="match status" value="1"/>
</dbReference>
<evidence type="ECO:0000259" key="14">
    <source>
        <dbReference type="Pfam" id="PF07715"/>
    </source>
</evidence>
<evidence type="ECO:0000256" key="8">
    <source>
        <dbReference type="ARBA" id="ARBA00023170"/>
    </source>
</evidence>
<evidence type="ECO:0000256" key="6">
    <source>
        <dbReference type="ARBA" id="ARBA00023077"/>
    </source>
</evidence>
<dbReference type="InterPro" id="IPR012910">
    <property type="entry name" value="Plug_dom"/>
</dbReference>